<evidence type="ECO:0000313" key="2">
    <source>
        <dbReference type="EMBL" id="TRM70656.1"/>
    </source>
</evidence>
<feature type="transmembrane region" description="Helical" evidence="1">
    <location>
        <begin position="40"/>
        <end position="62"/>
    </location>
</feature>
<keyword evidence="1" id="KW-0812">Transmembrane</keyword>
<dbReference type="EMBL" id="VDMD01000001">
    <property type="protein sequence ID" value="TRM70656.1"/>
    <property type="molecule type" value="Genomic_DNA"/>
</dbReference>
<dbReference type="OrthoDB" id="3174319at2759"/>
<name>A0A550D0T2_9AGAR</name>
<feature type="transmembrane region" description="Helical" evidence="1">
    <location>
        <begin position="155"/>
        <end position="176"/>
    </location>
</feature>
<gene>
    <name evidence="2" type="ORF">BD626DRAFT_478161</name>
</gene>
<keyword evidence="1" id="KW-1133">Transmembrane helix</keyword>
<reference evidence="2 3" key="1">
    <citation type="journal article" date="2019" name="New Phytol.">
        <title>Comparative genomics reveals unique wood-decay strategies and fruiting body development in the Schizophyllaceae.</title>
        <authorList>
            <person name="Almasi E."/>
            <person name="Sahu N."/>
            <person name="Krizsan K."/>
            <person name="Balint B."/>
            <person name="Kovacs G.M."/>
            <person name="Kiss B."/>
            <person name="Cseklye J."/>
            <person name="Drula E."/>
            <person name="Henrissat B."/>
            <person name="Nagy I."/>
            <person name="Chovatia M."/>
            <person name="Adam C."/>
            <person name="LaButti K."/>
            <person name="Lipzen A."/>
            <person name="Riley R."/>
            <person name="Grigoriev I.V."/>
            <person name="Nagy L.G."/>
        </authorList>
    </citation>
    <scope>NUCLEOTIDE SEQUENCE [LARGE SCALE GENOMIC DNA]</scope>
    <source>
        <strain evidence="2 3">NL-1724</strain>
    </source>
</reference>
<keyword evidence="1" id="KW-0472">Membrane</keyword>
<evidence type="ECO:0000256" key="1">
    <source>
        <dbReference type="SAM" id="Phobius"/>
    </source>
</evidence>
<feature type="transmembrane region" description="Helical" evidence="1">
    <location>
        <begin position="271"/>
        <end position="296"/>
    </location>
</feature>
<keyword evidence="3" id="KW-1185">Reference proteome</keyword>
<proteinExistence type="predicted"/>
<feature type="transmembrane region" description="Helical" evidence="1">
    <location>
        <begin position="242"/>
        <end position="265"/>
    </location>
</feature>
<dbReference type="Proteomes" id="UP000320762">
    <property type="component" value="Unassembled WGS sequence"/>
</dbReference>
<accession>A0A550D0T2</accession>
<dbReference type="AlphaFoldDB" id="A0A550D0T2"/>
<sequence length="355" mass="37920">MNAVSRPVSAADVGRLLAGDVCRLQAGDVGRLQAGDIERLQALCIFIACNVICYGIHVALFCSAISVLARRSKLGTFLPAVTATIFVLSTAWLASTFHYTLLRVPTAPTPAILSLMTALNKTDLTLSRVSCILSDLIVVWRAWALWPDNRVVKALLVLCMAGTVGGTIGDIVLVHIGGMSRSARMARLLLSILPILLTNIVATAAVWGKVWEYRRTIKDQLAQPTPHTQIERVLLLMVESGAGYVGVWIAFLIVCLADLPAAFGAGSPVSAAYLMGSVIPSLSGIYPTAIIIVTALQRSSPEGSIGTTDLRALGMTDLVDTIEFSAREGLSVREGFSAREGLSAREGFSVRERRS</sequence>
<comment type="caution">
    <text evidence="2">The sequence shown here is derived from an EMBL/GenBank/DDBJ whole genome shotgun (WGS) entry which is preliminary data.</text>
</comment>
<evidence type="ECO:0000313" key="3">
    <source>
        <dbReference type="Proteomes" id="UP000320762"/>
    </source>
</evidence>
<feature type="transmembrane region" description="Helical" evidence="1">
    <location>
        <begin position="74"/>
        <end position="94"/>
    </location>
</feature>
<feature type="transmembrane region" description="Helical" evidence="1">
    <location>
        <begin position="125"/>
        <end position="143"/>
    </location>
</feature>
<feature type="transmembrane region" description="Helical" evidence="1">
    <location>
        <begin position="188"/>
        <end position="208"/>
    </location>
</feature>
<organism evidence="2 3">
    <name type="scientific">Schizophyllum amplum</name>
    <dbReference type="NCBI Taxonomy" id="97359"/>
    <lineage>
        <taxon>Eukaryota</taxon>
        <taxon>Fungi</taxon>
        <taxon>Dikarya</taxon>
        <taxon>Basidiomycota</taxon>
        <taxon>Agaricomycotina</taxon>
        <taxon>Agaricomycetes</taxon>
        <taxon>Agaricomycetidae</taxon>
        <taxon>Agaricales</taxon>
        <taxon>Schizophyllaceae</taxon>
        <taxon>Schizophyllum</taxon>
    </lineage>
</organism>
<protein>
    <submittedName>
        <fullName evidence="2">Uncharacterized protein</fullName>
    </submittedName>
</protein>